<dbReference type="InterPro" id="IPR005224">
    <property type="entry name" value="SfsA"/>
</dbReference>
<dbReference type="InterPro" id="IPR040452">
    <property type="entry name" value="SfsA_C"/>
</dbReference>
<dbReference type="Pfam" id="PF03749">
    <property type="entry name" value="SfsA"/>
    <property type="match status" value="1"/>
</dbReference>
<dbReference type="Gene3D" id="3.40.1350.60">
    <property type="match status" value="1"/>
</dbReference>
<sequence length="254" mass="27753">MLHTLPPLQKATVVNRPSKTIKSPYVADIRLEDGTTALCHTPGLGCSGLVSTGRVIYVSKAANEKAKTAYTAQVSASADEEGPYYVGIHPMVSQMVASKLLDKIATNIVWRSEVAINTHTRLDFVGTGPDGKKTYVEVKNAMITLSSEKRQNRRAVFPEGYRKSITETVSPRAVKHAETLAELASLKETEAAYLVFIVPRDDCEAGLELNALDPIYCKAVTKALIAGVKVRVFGLRFQMDGSIEFNKKLPLFIP</sequence>
<dbReference type="PANTHER" id="PTHR30545:SF2">
    <property type="entry name" value="SUGAR FERMENTATION STIMULATION PROTEIN A"/>
    <property type="match status" value="1"/>
</dbReference>
<organism evidence="2">
    <name type="scientific">viral metagenome</name>
    <dbReference type="NCBI Taxonomy" id="1070528"/>
    <lineage>
        <taxon>unclassified sequences</taxon>
        <taxon>metagenomes</taxon>
        <taxon>organismal metagenomes</taxon>
    </lineage>
</organism>
<feature type="domain" description="Sugar fermentation stimulation protein C-terminal" evidence="1">
    <location>
        <begin position="92"/>
        <end position="239"/>
    </location>
</feature>
<proteinExistence type="predicted"/>
<dbReference type="GO" id="GO:0003677">
    <property type="term" value="F:DNA binding"/>
    <property type="evidence" value="ECO:0007669"/>
    <property type="project" value="InterPro"/>
</dbReference>
<dbReference type="PANTHER" id="PTHR30545">
    <property type="entry name" value="SUGAR FERMENTATION STIMULATION PROTEIN A"/>
    <property type="match status" value="1"/>
</dbReference>
<dbReference type="AlphaFoldDB" id="A0A6C0DSG7"/>
<dbReference type="EMBL" id="MN739666">
    <property type="protein sequence ID" value="QHT19452.1"/>
    <property type="molecule type" value="Genomic_DNA"/>
</dbReference>
<evidence type="ECO:0000313" key="2">
    <source>
        <dbReference type="EMBL" id="QHT19452.1"/>
    </source>
</evidence>
<name>A0A6C0DSG7_9ZZZZ</name>
<accession>A0A6C0DSG7</accession>
<evidence type="ECO:0000259" key="1">
    <source>
        <dbReference type="Pfam" id="PF03749"/>
    </source>
</evidence>
<dbReference type="Gene3D" id="2.40.50.580">
    <property type="match status" value="1"/>
</dbReference>
<protein>
    <recommendedName>
        <fullName evidence="1">Sugar fermentation stimulation protein C-terminal domain-containing protein</fullName>
    </recommendedName>
</protein>
<reference evidence="2" key="1">
    <citation type="journal article" date="2020" name="Nature">
        <title>Giant virus diversity and host interactions through global metagenomics.</title>
        <authorList>
            <person name="Schulz F."/>
            <person name="Roux S."/>
            <person name="Paez-Espino D."/>
            <person name="Jungbluth S."/>
            <person name="Walsh D.A."/>
            <person name="Denef V.J."/>
            <person name="McMahon K.D."/>
            <person name="Konstantinidis K.T."/>
            <person name="Eloe-Fadrosh E.A."/>
            <person name="Kyrpides N.C."/>
            <person name="Woyke T."/>
        </authorList>
    </citation>
    <scope>NUCLEOTIDE SEQUENCE</scope>
    <source>
        <strain evidence="2">GVMAG-M-3300023174-57</strain>
    </source>
</reference>